<evidence type="ECO:0000256" key="17">
    <source>
        <dbReference type="HAMAP-Rule" id="MF_03216"/>
    </source>
</evidence>
<evidence type="ECO:0000256" key="4">
    <source>
        <dbReference type="ARBA" id="ARBA00022516"/>
    </source>
</evidence>
<keyword evidence="12 17" id="KW-0443">Lipid metabolism</keyword>
<keyword evidence="10" id="KW-0689">Ribosomal protein</keyword>
<proteinExistence type="inferred from homology"/>
<protein>
    <recommendedName>
        <fullName evidence="17">Phosphatidyl-N-methylethanolamine N-methyltransferase</fullName>
        <ecNumber evidence="17">2.1.1.71</ecNumber>
    </recommendedName>
    <alternativeName>
        <fullName evidence="17">Phospholipid methyltransferase</fullName>
        <shortName evidence="17">PLMT</shortName>
    </alternativeName>
</protein>
<dbReference type="FunFam" id="1.10.287.610:FF:000001">
    <property type="entry name" value="30S ribosomal protein S2"/>
    <property type="match status" value="1"/>
</dbReference>
<comment type="caution">
    <text evidence="19">The sequence shown here is derived from an EMBL/GenBank/DDBJ whole genome shotgun (WGS) entry which is preliminary data.</text>
</comment>
<dbReference type="SUPFAM" id="SSF52313">
    <property type="entry name" value="Ribosomal protein S2"/>
    <property type="match status" value="1"/>
</dbReference>
<evidence type="ECO:0000256" key="7">
    <source>
        <dbReference type="ARBA" id="ARBA00022691"/>
    </source>
</evidence>
<evidence type="ECO:0000313" key="20">
    <source>
        <dbReference type="Proteomes" id="UP000289738"/>
    </source>
</evidence>
<reference evidence="19 20" key="1">
    <citation type="submission" date="2019-01" db="EMBL/GenBank/DDBJ databases">
        <title>Sequencing of cultivated peanut Arachis hypogaea provides insights into genome evolution and oil improvement.</title>
        <authorList>
            <person name="Chen X."/>
        </authorList>
    </citation>
    <scope>NUCLEOTIDE SEQUENCE [LARGE SCALE GENOMIC DNA]</scope>
    <source>
        <strain evidence="20">cv. Fuhuasheng</strain>
        <tissue evidence="19">Leaves</tissue>
    </source>
</reference>
<feature type="transmembrane region" description="Helical" evidence="18">
    <location>
        <begin position="244"/>
        <end position="266"/>
    </location>
</feature>
<evidence type="ECO:0000256" key="2">
    <source>
        <dbReference type="ARBA" id="ARBA00004474"/>
    </source>
</evidence>
<evidence type="ECO:0000256" key="5">
    <source>
        <dbReference type="ARBA" id="ARBA00022603"/>
    </source>
</evidence>
<dbReference type="HAMAP" id="MF_00291_B">
    <property type="entry name" value="Ribosomal_uS2_B"/>
    <property type="match status" value="1"/>
</dbReference>
<dbReference type="GO" id="GO:0006656">
    <property type="term" value="P:phosphatidylcholine biosynthetic process"/>
    <property type="evidence" value="ECO:0007669"/>
    <property type="project" value="UniProtKB-UniRule"/>
</dbReference>
<accession>A0A445BQJ9</accession>
<dbReference type="EC" id="2.1.1.71" evidence="17"/>
<dbReference type="InterPro" id="IPR005706">
    <property type="entry name" value="Ribosomal_uS2_bac/mit/plastid"/>
</dbReference>
<feature type="binding site" evidence="17">
    <location>
        <begin position="359"/>
        <end position="360"/>
    </location>
    <ligand>
        <name>S-adenosyl-L-methionine</name>
        <dbReference type="ChEBI" id="CHEBI:59789"/>
    </ligand>
</feature>
<dbReference type="PRINTS" id="PR00395">
    <property type="entry name" value="RIBOSOMALS2"/>
</dbReference>
<evidence type="ECO:0000256" key="3">
    <source>
        <dbReference type="ARBA" id="ARBA00006242"/>
    </source>
</evidence>
<dbReference type="PANTHER" id="PTHR12534:SF0">
    <property type="entry name" value="SMALL RIBOSOMAL SUBUNIT PROTEIN US2M"/>
    <property type="match status" value="1"/>
</dbReference>
<dbReference type="InterPro" id="IPR007318">
    <property type="entry name" value="Phopholipid_MeTrfase"/>
</dbReference>
<feature type="transmembrane region" description="Helical" evidence="18">
    <location>
        <begin position="205"/>
        <end position="224"/>
    </location>
</feature>
<dbReference type="PANTHER" id="PTHR12534">
    <property type="entry name" value="30S RIBOSOMAL PROTEIN S2 PROKARYOTIC AND ORGANELLAR"/>
    <property type="match status" value="1"/>
</dbReference>
<dbReference type="AlphaFoldDB" id="A0A445BQJ9"/>
<evidence type="ECO:0000256" key="6">
    <source>
        <dbReference type="ARBA" id="ARBA00022679"/>
    </source>
</evidence>
<gene>
    <name evidence="19" type="ORF">Ahy_A09g046705</name>
</gene>
<dbReference type="Pfam" id="PF04191">
    <property type="entry name" value="PEMT"/>
    <property type="match status" value="1"/>
</dbReference>
<comment type="subcellular location">
    <subcellularLocation>
        <location evidence="1">Endomembrane system</location>
        <topology evidence="1">Multi-pass membrane protein</topology>
    </subcellularLocation>
    <subcellularLocation>
        <location evidence="17">Endoplasmic reticulum membrane</location>
        <topology evidence="17">Multi-pass membrane protein</topology>
    </subcellularLocation>
    <subcellularLocation>
        <location evidence="2">Plastid</location>
    </subcellularLocation>
</comment>
<sequence length="369" mass="42114">MMEAGVHFGHGTRKWNPRMAPYISTKRKGIHILNLTRTARFLSEACDLVFDAASKGKQFLIVGTKNKAADLIARAATRARCHYVNKKWLGGGMLTNWYTTETRLHKFRSLRTEQKTGRIHSLPKKDTAILKRQLSHLKTYLGGIKYMTGLPDIVIIVDQQEEYTALRKCITLGIPMICLIDTNCDPDLADISIPTNDDAIASIRVMGIFAAVGVLSPFPFYWWLWNWPQSWVDLCGKDRDPSKVMALVAHFLKLIQFISLFSVSTLHWPPPFYFWPLFAFGQFLNFRVYQLLGEAGTYYGVRFGKSIPWVTEFPFGVIKDPQYVGSIMSLVACLSWVPLQYILLWVLGYLFIIIVESKEDPSTRAKPIH</sequence>
<keyword evidence="15 17" id="KW-1208">Phospholipid metabolism</keyword>
<evidence type="ECO:0000256" key="15">
    <source>
        <dbReference type="ARBA" id="ARBA00023264"/>
    </source>
</evidence>
<keyword evidence="6 17" id="KW-0808">Transferase</keyword>
<evidence type="ECO:0000256" key="12">
    <source>
        <dbReference type="ARBA" id="ARBA00023098"/>
    </source>
</evidence>
<comment type="caution">
    <text evidence="17">Lacks conserved residue(s) required for the propagation of feature annotation.</text>
</comment>
<evidence type="ECO:0000256" key="1">
    <source>
        <dbReference type="ARBA" id="ARBA00004127"/>
    </source>
</evidence>
<keyword evidence="20" id="KW-1185">Reference proteome</keyword>
<comment type="catalytic activity">
    <reaction evidence="17">
        <text>a 1,2-diacyl-sn-glycero-3-phospho-N-methylethanolamine + S-adenosyl-L-methionine = a 1,2-diacyl-sn-glycero-3-phospho-N,N-dimethylethanolamine + S-adenosyl-L-homocysteine + H(+)</text>
        <dbReference type="Rhea" id="RHEA:32735"/>
        <dbReference type="ChEBI" id="CHEBI:15378"/>
        <dbReference type="ChEBI" id="CHEBI:57856"/>
        <dbReference type="ChEBI" id="CHEBI:59789"/>
        <dbReference type="ChEBI" id="CHEBI:64572"/>
        <dbReference type="ChEBI" id="CHEBI:64573"/>
        <dbReference type="EC" id="2.1.1.71"/>
    </reaction>
</comment>
<keyword evidence="5 17" id="KW-0489">Methyltransferase</keyword>
<dbReference type="GO" id="GO:0005789">
    <property type="term" value="C:endoplasmic reticulum membrane"/>
    <property type="evidence" value="ECO:0007669"/>
    <property type="project" value="UniProtKB-SubCell"/>
</dbReference>
<name>A0A445BQJ9_ARAHY</name>
<keyword evidence="9 17" id="KW-0256">Endoplasmic reticulum</keyword>
<keyword evidence="4 17" id="KW-0444">Lipid biosynthesis</keyword>
<comment type="similarity">
    <text evidence="17">Belongs to the class VI-like SAM-binding methyltransferase superfamily. PEMT/PEM2 methyltransferase family.</text>
</comment>
<feature type="transmembrane region" description="Helical" evidence="18">
    <location>
        <begin position="327"/>
        <end position="355"/>
    </location>
</feature>
<keyword evidence="7 17" id="KW-0949">S-adenosyl-L-methionine</keyword>
<evidence type="ECO:0000256" key="18">
    <source>
        <dbReference type="SAM" id="Phobius"/>
    </source>
</evidence>
<comment type="similarity">
    <text evidence="3">Belongs to the universal ribosomal protein uS2 family.</text>
</comment>
<evidence type="ECO:0000256" key="14">
    <source>
        <dbReference type="ARBA" id="ARBA00023209"/>
    </source>
</evidence>
<dbReference type="GO" id="GO:0004608">
    <property type="term" value="F:phosphatidylethanolamine N-methyltransferase activity"/>
    <property type="evidence" value="ECO:0007669"/>
    <property type="project" value="UniProtKB-UniRule"/>
</dbReference>
<dbReference type="STRING" id="3818.A0A445BQJ9"/>
<dbReference type="InterPro" id="IPR024960">
    <property type="entry name" value="PEMT/MFAP"/>
</dbReference>
<dbReference type="GO" id="GO:0006412">
    <property type="term" value="P:translation"/>
    <property type="evidence" value="ECO:0007669"/>
    <property type="project" value="InterPro"/>
</dbReference>
<dbReference type="EMBL" id="SDMP01000009">
    <property type="protein sequence ID" value="RYR40963.1"/>
    <property type="molecule type" value="Genomic_DNA"/>
</dbReference>
<dbReference type="CDD" id="cd01425">
    <property type="entry name" value="RPS2"/>
    <property type="match status" value="1"/>
</dbReference>
<comment type="catalytic activity">
    <reaction evidence="17">
        <text>a 1,2-diacyl-sn-glycero-3-phospho-N,N-dimethylethanolamine + S-adenosyl-L-methionine = a 1,2-diacyl-sn-glycero-3-phosphocholine + S-adenosyl-L-homocysteine + H(+)</text>
        <dbReference type="Rhea" id="RHEA:32739"/>
        <dbReference type="ChEBI" id="CHEBI:15378"/>
        <dbReference type="ChEBI" id="CHEBI:57643"/>
        <dbReference type="ChEBI" id="CHEBI:57856"/>
        <dbReference type="ChEBI" id="CHEBI:59789"/>
        <dbReference type="ChEBI" id="CHEBI:64572"/>
    </reaction>
</comment>
<dbReference type="UniPathway" id="UPA00753"/>
<dbReference type="InterPro" id="IPR023591">
    <property type="entry name" value="Ribosomal_uS2_flav_dom_sf"/>
</dbReference>
<evidence type="ECO:0000256" key="10">
    <source>
        <dbReference type="ARBA" id="ARBA00022980"/>
    </source>
</evidence>
<feature type="topological domain" description="Lumenal" evidence="17">
    <location>
        <begin position="1"/>
        <end position="198"/>
    </location>
</feature>
<keyword evidence="14 17" id="KW-0594">Phospholipid biosynthesis</keyword>
<evidence type="ECO:0000256" key="9">
    <source>
        <dbReference type="ARBA" id="ARBA00022824"/>
    </source>
</evidence>
<dbReference type="Gene3D" id="3.40.50.10490">
    <property type="entry name" value="Glucose-6-phosphate isomerase like protein, domain 1"/>
    <property type="match status" value="1"/>
</dbReference>
<comment type="function">
    <text evidence="17">Catalyzes the second two steps of the methylation pathway of phosphatidylcholine biosynthesis, the SAM-dependent methylation of phosphatidylmonomethylethanolamine (PMME) to phosphatidyldimethylethanolamine (PDME) and of PDME to phosphatidylcholine (PC).</text>
</comment>
<evidence type="ECO:0000256" key="8">
    <source>
        <dbReference type="ARBA" id="ARBA00022692"/>
    </source>
</evidence>
<keyword evidence="13 17" id="KW-0472">Membrane</keyword>
<dbReference type="GO" id="GO:0009536">
    <property type="term" value="C:plastid"/>
    <property type="evidence" value="ECO:0007669"/>
    <property type="project" value="UniProtKB-SubCell"/>
</dbReference>
<dbReference type="GO" id="GO:0032259">
    <property type="term" value="P:methylation"/>
    <property type="evidence" value="ECO:0007669"/>
    <property type="project" value="UniProtKB-KW"/>
</dbReference>
<evidence type="ECO:0000313" key="19">
    <source>
        <dbReference type="EMBL" id="RYR40963.1"/>
    </source>
</evidence>
<dbReference type="Proteomes" id="UP000289738">
    <property type="component" value="Chromosome A09"/>
</dbReference>
<dbReference type="GO" id="GO:0000773">
    <property type="term" value="F:phosphatidyl-N-methylethanolamine N-methyltransferase activity"/>
    <property type="evidence" value="ECO:0007669"/>
    <property type="project" value="UniProtKB-UniRule"/>
</dbReference>
<evidence type="ECO:0000256" key="13">
    <source>
        <dbReference type="ARBA" id="ARBA00023136"/>
    </source>
</evidence>
<feature type="binding site" evidence="17">
    <location>
        <begin position="279"/>
        <end position="281"/>
    </location>
    <ligand>
        <name>S-adenosyl-L-methionine</name>
        <dbReference type="ChEBI" id="CHEBI:59789"/>
    </ligand>
</feature>
<evidence type="ECO:0000256" key="16">
    <source>
        <dbReference type="ARBA" id="ARBA00023274"/>
    </source>
</evidence>
<dbReference type="GO" id="GO:0003735">
    <property type="term" value="F:structural constituent of ribosome"/>
    <property type="evidence" value="ECO:0007669"/>
    <property type="project" value="InterPro"/>
</dbReference>
<dbReference type="HAMAP" id="MF_03216">
    <property type="entry name" value="PLMT"/>
    <property type="match status" value="1"/>
</dbReference>
<dbReference type="Gene3D" id="1.10.287.610">
    <property type="entry name" value="Helix hairpin bin"/>
    <property type="match status" value="1"/>
</dbReference>
<keyword evidence="16" id="KW-0687">Ribonucleoprotein</keyword>
<dbReference type="Pfam" id="PF00318">
    <property type="entry name" value="Ribosomal_S2"/>
    <property type="match status" value="1"/>
</dbReference>
<dbReference type="InterPro" id="IPR001865">
    <property type="entry name" value="Ribosomal_uS2"/>
</dbReference>
<evidence type="ECO:0000256" key="11">
    <source>
        <dbReference type="ARBA" id="ARBA00022989"/>
    </source>
</evidence>
<dbReference type="GO" id="GO:0005763">
    <property type="term" value="C:mitochondrial small ribosomal subunit"/>
    <property type="evidence" value="ECO:0007669"/>
    <property type="project" value="TreeGrafter"/>
</dbReference>
<keyword evidence="8 17" id="KW-0812">Transmembrane</keyword>
<dbReference type="NCBIfam" id="TIGR01011">
    <property type="entry name" value="rpsB_bact"/>
    <property type="match status" value="1"/>
</dbReference>
<organism evidence="19 20">
    <name type="scientific">Arachis hypogaea</name>
    <name type="common">Peanut</name>
    <dbReference type="NCBI Taxonomy" id="3818"/>
    <lineage>
        <taxon>Eukaryota</taxon>
        <taxon>Viridiplantae</taxon>
        <taxon>Streptophyta</taxon>
        <taxon>Embryophyta</taxon>
        <taxon>Tracheophyta</taxon>
        <taxon>Spermatophyta</taxon>
        <taxon>Magnoliopsida</taxon>
        <taxon>eudicotyledons</taxon>
        <taxon>Gunneridae</taxon>
        <taxon>Pentapetalae</taxon>
        <taxon>rosids</taxon>
        <taxon>fabids</taxon>
        <taxon>Fabales</taxon>
        <taxon>Fabaceae</taxon>
        <taxon>Papilionoideae</taxon>
        <taxon>50 kb inversion clade</taxon>
        <taxon>dalbergioids sensu lato</taxon>
        <taxon>Dalbergieae</taxon>
        <taxon>Pterocarpus clade</taxon>
        <taxon>Arachis</taxon>
    </lineage>
</organism>
<comment type="pathway">
    <text evidence="17">Phospholipid metabolism; phosphatidylcholine biosynthesis.</text>
</comment>
<keyword evidence="11 17" id="KW-1133">Transmembrane helix</keyword>
<feature type="topological domain" description="Cytoplasmic" evidence="17">
    <location>
        <begin position="358"/>
        <end position="369"/>
    </location>
</feature>